<comment type="caution">
    <text evidence="2">The sequence shown here is derived from an EMBL/GenBank/DDBJ whole genome shotgun (WGS) entry which is preliminary data.</text>
</comment>
<dbReference type="RefSeq" id="XP_003103638.2">
    <property type="nucleotide sequence ID" value="XM_003103590.2"/>
</dbReference>
<feature type="chain" id="PRO_5025457783" evidence="1">
    <location>
        <begin position="24"/>
        <end position="152"/>
    </location>
</feature>
<feature type="signal peptide" evidence="1">
    <location>
        <begin position="1"/>
        <end position="23"/>
    </location>
</feature>
<sequence length="152" mass="16665">MSSSMAILTTIVICLLATIDVKPAPSGIVEQENHSKIACWESKVSGNLESGFQLSGEEYKLCSYMPSPANYEQGYVNGVDLESDDYSHVLGLLSTTTPGYSMLSVCIHEAFTFRGNLTSTQYSIRCLCNRSGCNIPSSMDNFFTFNQSPIFL</sequence>
<evidence type="ECO:0000313" key="3">
    <source>
        <dbReference type="Proteomes" id="UP000483820"/>
    </source>
</evidence>
<gene>
    <name evidence="2" type="ORF">GCK72_025460</name>
</gene>
<evidence type="ECO:0000256" key="1">
    <source>
        <dbReference type="SAM" id="SignalP"/>
    </source>
</evidence>
<keyword evidence="1" id="KW-0732">Signal</keyword>
<dbReference type="AlphaFoldDB" id="A0A6A5G2G6"/>
<name>A0A6A5G2G6_CAERE</name>
<evidence type="ECO:0000313" key="2">
    <source>
        <dbReference type="EMBL" id="KAF1748993.1"/>
    </source>
</evidence>
<dbReference type="GeneID" id="9802696"/>
<dbReference type="PANTHER" id="PTHR31712">
    <property type="entry name" value="DIETARY RESTRICTION OVER EXPRESSED"/>
    <property type="match status" value="1"/>
</dbReference>
<dbReference type="Proteomes" id="UP000483820">
    <property type="component" value="Chromosome X"/>
</dbReference>
<accession>A0A6A5G2G6</accession>
<proteinExistence type="predicted"/>
<organism evidence="2 3">
    <name type="scientific">Caenorhabditis remanei</name>
    <name type="common">Caenorhabditis vulgaris</name>
    <dbReference type="NCBI Taxonomy" id="31234"/>
    <lineage>
        <taxon>Eukaryota</taxon>
        <taxon>Metazoa</taxon>
        <taxon>Ecdysozoa</taxon>
        <taxon>Nematoda</taxon>
        <taxon>Chromadorea</taxon>
        <taxon>Rhabditida</taxon>
        <taxon>Rhabditina</taxon>
        <taxon>Rhabditomorpha</taxon>
        <taxon>Rhabditoidea</taxon>
        <taxon>Rhabditidae</taxon>
        <taxon>Peloderinae</taxon>
        <taxon>Caenorhabditis</taxon>
    </lineage>
</organism>
<protein>
    <submittedName>
        <fullName evidence="2">Uncharacterized protein</fullName>
    </submittedName>
</protein>
<dbReference type="KEGG" id="crq:GCK72_025460"/>
<dbReference type="InterPro" id="IPR035291">
    <property type="entry name" value="DUF5354"/>
</dbReference>
<dbReference type="Pfam" id="PF17305">
    <property type="entry name" value="DUF5354"/>
    <property type="match status" value="1"/>
</dbReference>
<dbReference type="PANTHER" id="PTHR31712:SF1">
    <property type="entry name" value="SECRETED PROTEIN"/>
    <property type="match status" value="1"/>
</dbReference>
<dbReference type="CTD" id="9802696"/>
<dbReference type="EMBL" id="WUAV01000006">
    <property type="protein sequence ID" value="KAF1748993.1"/>
    <property type="molecule type" value="Genomic_DNA"/>
</dbReference>
<reference evidence="2 3" key="1">
    <citation type="submission" date="2019-12" db="EMBL/GenBank/DDBJ databases">
        <title>Chromosome-level assembly of the Caenorhabditis remanei genome.</title>
        <authorList>
            <person name="Teterina A.A."/>
            <person name="Willis J.H."/>
            <person name="Phillips P.C."/>
        </authorList>
    </citation>
    <scope>NUCLEOTIDE SEQUENCE [LARGE SCALE GENOMIC DNA]</scope>
    <source>
        <strain evidence="2 3">PX506</strain>
        <tissue evidence="2">Whole organism</tissue>
    </source>
</reference>